<dbReference type="InterPro" id="IPR037523">
    <property type="entry name" value="VOC_core"/>
</dbReference>
<dbReference type="Gene3D" id="3.30.720.110">
    <property type="match status" value="1"/>
</dbReference>
<dbReference type="Proteomes" id="UP000289708">
    <property type="component" value="Unassembled WGS sequence"/>
</dbReference>
<dbReference type="AlphaFoldDB" id="A0A4Q0M7P6"/>
<gene>
    <name evidence="2" type="ORF">EK403_19485</name>
</gene>
<dbReference type="Gene3D" id="3.30.720.120">
    <property type="match status" value="1"/>
</dbReference>
<dbReference type="OrthoDB" id="9791602at2"/>
<sequence length="136" mass="14312">MAKPPGLGPTVFPALKYEDAPAAAAFLEKAFGFKPGLVVPGPGGGIAHAEYSIGDGGVMFGSMREADGEDPWAAARFGIYVVVEDIEAHYEAARAAGARIVRALEDTEYGSREYSALDPEGNIWSFGTYRPGDEGV</sequence>
<feature type="domain" description="VOC" evidence="1">
    <location>
        <begin position="6"/>
        <end position="129"/>
    </location>
</feature>
<dbReference type="SUPFAM" id="SSF54593">
    <property type="entry name" value="Glyoxalase/Bleomycin resistance protein/Dihydroxybiphenyl dioxygenase"/>
    <property type="match status" value="1"/>
</dbReference>
<dbReference type="PANTHER" id="PTHR34109:SF1">
    <property type="entry name" value="VOC DOMAIN-CONTAINING PROTEIN"/>
    <property type="match status" value="1"/>
</dbReference>
<dbReference type="RefSeq" id="WP_128779127.1">
    <property type="nucleotide sequence ID" value="NZ_RYFI01000024.1"/>
</dbReference>
<dbReference type="InterPro" id="IPR029068">
    <property type="entry name" value="Glyas_Bleomycin-R_OHBP_Dase"/>
</dbReference>
<name>A0A4Q0M7P6_9HYPH</name>
<dbReference type="PANTHER" id="PTHR34109">
    <property type="entry name" value="BNAUNNG04460D PROTEIN-RELATED"/>
    <property type="match status" value="1"/>
</dbReference>
<comment type="caution">
    <text evidence="2">The sequence shown here is derived from an EMBL/GenBank/DDBJ whole genome shotgun (WGS) entry which is preliminary data.</text>
</comment>
<dbReference type="PROSITE" id="PS51819">
    <property type="entry name" value="VOC"/>
    <property type="match status" value="1"/>
</dbReference>
<evidence type="ECO:0000313" key="2">
    <source>
        <dbReference type="EMBL" id="RXF68746.1"/>
    </source>
</evidence>
<evidence type="ECO:0000259" key="1">
    <source>
        <dbReference type="PROSITE" id="PS51819"/>
    </source>
</evidence>
<reference evidence="2 3" key="1">
    <citation type="submission" date="2018-12" db="EMBL/GenBank/DDBJ databases">
        <title>bacterium Hansschlegelia zhihuaiae S113.</title>
        <authorList>
            <person name="He J."/>
        </authorList>
    </citation>
    <scope>NUCLEOTIDE SEQUENCE [LARGE SCALE GENOMIC DNA]</scope>
    <source>
        <strain evidence="2 3">S 113</strain>
    </source>
</reference>
<dbReference type="Pfam" id="PF00903">
    <property type="entry name" value="Glyoxalase"/>
    <property type="match status" value="1"/>
</dbReference>
<organism evidence="2 3">
    <name type="scientific">Hansschlegelia zhihuaiae</name>
    <dbReference type="NCBI Taxonomy" id="405005"/>
    <lineage>
        <taxon>Bacteria</taxon>
        <taxon>Pseudomonadati</taxon>
        <taxon>Pseudomonadota</taxon>
        <taxon>Alphaproteobacteria</taxon>
        <taxon>Hyphomicrobiales</taxon>
        <taxon>Methylopilaceae</taxon>
        <taxon>Hansschlegelia</taxon>
    </lineage>
</organism>
<protein>
    <recommendedName>
        <fullName evidence="1">VOC domain-containing protein</fullName>
    </recommendedName>
</protein>
<evidence type="ECO:0000313" key="3">
    <source>
        <dbReference type="Proteomes" id="UP000289708"/>
    </source>
</evidence>
<keyword evidence="3" id="KW-1185">Reference proteome</keyword>
<proteinExistence type="predicted"/>
<dbReference type="EMBL" id="RYFI01000024">
    <property type="protein sequence ID" value="RXF68746.1"/>
    <property type="molecule type" value="Genomic_DNA"/>
</dbReference>
<accession>A0A4Q0M7P6</accession>
<dbReference type="InterPro" id="IPR004360">
    <property type="entry name" value="Glyas_Fos-R_dOase_dom"/>
</dbReference>